<name>A0A4C1TAV4_EUMVA</name>
<dbReference type="EMBL" id="BGZK01004864">
    <property type="protein sequence ID" value="GBP11296.1"/>
    <property type="molecule type" value="Genomic_DNA"/>
</dbReference>
<proteinExistence type="predicted"/>
<dbReference type="Proteomes" id="UP000299102">
    <property type="component" value="Unassembled WGS sequence"/>
</dbReference>
<sequence>MSGGNLLLITHKKKEEVWDNPFSASERSKRAVLEASKPVGMKSNPIEKHGHSALEDLVAVITAALLASIPCKQNVKVFEHTKTKPARVQTLRLKI</sequence>
<gene>
    <name evidence="1" type="ORF">EVAR_101442_1</name>
</gene>
<keyword evidence="2" id="KW-1185">Reference proteome</keyword>
<comment type="caution">
    <text evidence="1">The sequence shown here is derived from an EMBL/GenBank/DDBJ whole genome shotgun (WGS) entry which is preliminary data.</text>
</comment>
<protein>
    <submittedName>
        <fullName evidence="1">Uncharacterized protein</fullName>
    </submittedName>
</protein>
<evidence type="ECO:0000313" key="1">
    <source>
        <dbReference type="EMBL" id="GBP11296.1"/>
    </source>
</evidence>
<evidence type="ECO:0000313" key="2">
    <source>
        <dbReference type="Proteomes" id="UP000299102"/>
    </source>
</evidence>
<organism evidence="1 2">
    <name type="scientific">Eumeta variegata</name>
    <name type="common">Bagworm moth</name>
    <name type="synonym">Eumeta japonica</name>
    <dbReference type="NCBI Taxonomy" id="151549"/>
    <lineage>
        <taxon>Eukaryota</taxon>
        <taxon>Metazoa</taxon>
        <taxon>Ecdysozoa</taxon>
        <taxon>Arthropoda</taxon>
        <taxon>Hexapoda</taxon>
        <taxon>Insecta</taxon>
        <taxon>Pterygota</taxon>
        <taxon>Neoptera</taxon>
        <taxon>Endopterygota</taxon>
        <taxon>Lepidoptera</taxon>
        <taxon>Glossata</taxon>
        <taxon>Ditrysia</taxon>
        <taxon>Tineoidea</taxon>
        <taxon>Psychidae</taxon>
        <taxon>Oiketicinae</taxon>
        <taxon>Eumeta</taxon>
    </lineage>
</organism>
<dbReference type="AlphaFoldDB" id="A0A4C1TAV4"/>
<reference evidence="1 2" key="1">
    <citation type="journal article" date="2019" name="Commun. Biol.">
        <title>The bagworm genome reveals a unique fibroin gene that provides high tensile strength.</title>
        <authorList>
            <person name="Kono N."/>
            <person name="Nakamura H."/>
            <person name="Ohtoshi R."/>
            <person name="Tomita M."/>
            <person name="Numata K."/>
            <person name="Arakawa K."/>
        </authorList>
    </citation>
    <scope>NUCLEOTIDE SEQUENCE [LARGE SCALE GENOMIC DNA]</scope>
</reference>
<accession>A0A4C1TAV4</accession>